<dbReference type="PANTHER" id="PTHR39330:SF1">
    <property type="entry name" value="ETHANOLAMINE AMMONIA-LYASE SMALL SUBUNIT"/>
    <property type="match status" value="1"/>
</dbReference>
<keyword evidence="4 5" id="KW-1283">Bacterial microcompartment</keyword>
<comment type="cofactor">
    <cofactor evidence="5">
        <name>adenosylcob(III)alamin</name>
        <dbReference type="ChEBI" id="CHEBI:18408"/>
    </cofactor>
    <text evidence="5">Binds between the large and small subunits.</text>
</comment>
<evidence type="ECO:0000256" key="4">
    <source>
        <dbReference type="ARBA" id="ARBA00024446"/>
    </source>
</evidence>
<dbReference type="EC" id="4.3.1.7" evidence="5"/>
<evidence type="ECO:0000256" key="3">
    <source>
        <dbReference type="ARBA" id="ARBA00023285"/>
    </source>
</evidence>
<dbReference type="GO" id="GO:0031419">
    <property type="term" value="F:cobalamin binding"/>
    <property type="evidence" value="ECO:0007669"/>
    <property type="project" value="UniProtKB-UniRule"/>
</dbReference>
<organism evidence="6 7">
    <name type="scientific">Nocardia camponoti</name>
    <dbReference type="NCBI Taxonomy" id="1616106"/>
    <lineage>
        <taxon>Bacteria</taxon>
        <taxon>Bacillati</taxon>
        <taxon>Actinomycetota</taxon>
        <taxon>Actinomycetes</taxon>
        <taxon>Mycobacteriales</taxon>
        <taxon>Nocardiaceae</taxon>
        <taxon>Nocardia</taxon>
    </lineage>
</organism>
<feature type="binding site" evidence="5">
    <location>
        <position position="159"/>
    </location>
    <ligand>
        <name>adenosylcob(III)alamin</name>
        <dbReference type="ChEBI" id="CHEBI:18408"/>
    </ligand>
</feature>
<dbReference type="GO" id="GO:0046336">
    <property type="term" value="P:ethanolamine catabolic process"/>
    <property type="evidence" value="ECO:0007669"/>
    <property type="project" value="UniProtKB-UniRule"/>
</dbReference>
<proteinExistence type="inferred from homology"/>
<dbReference type="GO" id="GO:0031471">
    <property type="term" value="C:ethanolamine degradation polyhedral organelle"/>
    <property type="evidence" value="ECO:0007669"/>
    <property type="project" value="UniProtKB-UniRule"/>
</dbReference>
<keyword evidence="2 5" id="KW-0456">Lyase</keyword>
<dbReference type="PANTHER" id="PTHR39330">
    <property type="entry name" value="ETHANOLAMINE AMMONIA-LYASE LIGHT CHAIN"/>
    <property type="match status" value="1"/>
</dbReference>
<comment type="function">
    <text evidence="5">Catalyzes the deamination of various vicinal amino-alcohols to oxo compounds. Allows this organism to utilize ethanolamine as the sole source of nitrogen and carbon in the presence of external vitamin B12.</text>
</comment>
<keyword evidence="3 5" id="KW-0170">Cobalt</keyword>
<dbReference type="Proteomes" id="UP000612956">
    <property type="component" value="Unassembled WGS sequence"/>
</dbReference>
<dbReference type="InterPro" id="IPR009246">
    <property type="entry name" value="EutC"/>
</dbReference>
<dbReference type="Gene3D" id="3.40.50.11240">
    <property type="entry name" value="Ethanolamine ammonia-lyase light chain (EutC)"/>
    <property type="match status" value="1"/>
</dbReference>
<feature type="binding site" evidence="5">
    <location>
        <position position="209"/>
    </location>
    <ligand>
        <name>adenosylcob(III)alamin</name>
        <dbReference type="ChEBI" id="CHEBI:18408"/>
    </ligand>
</feature>
<feature type="binding site" evidence="5">
    <location>
        <position position="180"/>
    </location>
    <ligand>
        <name>adenosylcob(III)alamin</name>
        <dbReference type="ChEBI" id="CHEBI:18408"/>
    </ligand>
</feature>
<protein>
    <recommendedName>
        <fullName evidence="5">Ethanolamine ammonia-lyase small subunit</fullName>
        <shortName evidence="5">EAL small subunit</shortName>
        <ecNumber evidence="5">4.3.1.7</ecNumber>
    </recommendedName>
</protein>
<comment type="pathway">
    <text evidence="5">Amine and polyamine degradation; ethanolamine degradation.</text>
</comment>
<dbReference type="NCBIfam" id="NF003971">
    <property type="entry name" value="PRK05465.1"/>
    <property type="match status" value="1"/>
</dbReference>
<keyword evidence="7" id="KW-1185">Reference proteome</keyword>
<comment type="catalytic activity">
    <reaction evidence="5">
        <text>ethanolamine = acetaldehyde + NH4(+)</text>
        <dbReference type="Rhea" id="RHEA:15313"/>
        <dbReference type="ChEBI" id="CHEBI:15343"/>
        <dbReference type="ChEBI" id="CHEBI:28938"/>
        <dbReference type="ChEBI" id="CHEBI:57603"/>
        <dbReference type="EC" id="4.3.1.7"/>
    </reaction>
</comment>
<dbReference type="Gene3D" id="1.10.30.40">
    <property type="entry name" value="Ethanolamine ammonia-lyase light chain (EutC), N-terminal domain"/>
    <property type="match status" value="1"/>
</dbReference>
<evidence type="ECO:0000313" key="7">
    <source>
        <dbReference type="Proteomes" id="UP000612956"/>
    </source>
</evidence>
<evidence type="ECO:0000256" key="2">
    <source>
        <dbReference type="ARBA" id="ARBA00023239"/>
    </source>
</evidence>
<comment type="caution">
    <text evidence="6">The sequence shown here is derived from an EMBL/GenBank/DDBJ whole genome shotgun (WGS) entry which is preliminary data.</text>
</comment>
<dbReference type="EMBL" id="BMMW01000002">
    <property type="protein sequence ID" value="GGK48224.1"/>
    <property type="molecule type" value="Genomic_DNA"/>
</dbReference>
<dbReference type="HAMAP" id="MF_00601">
    <property type="entry name" value="EutC"/>
    <property type="match status" value="1"/>
</dbReference>
<dbReference type="GO" id="GO:0006520">
    <property type="term" value="P:amino acid metabolic process"/>
    <property type="evidence" value="ECO:0007669"/>
    <property type="project" value="InterPro"/>
</dbReference>
<dbReference type="GO" id="GO:0008851">
    <property type="term" value="F:ethanolamine ammonia-lyase activity"/>
    <property type="evidence" value="ECO:0007669"/>
    <property type="project" value="UniProtKB-UniRule"/>
</dbReference>
<evidence type="ECO:0000313" key="6">
    <source>
        <dbReference type="EMBL" id="GGK48224.1"/>
    </source>
</evidence>
<dbReference type="PIRSF" id="PIRSF018982">
    <property type="entry name" value="EutC"/>
    <property type="match status" value="1"/>
</dbReference>
<dbReference type="Pfam" id="PF05985">
    <property type="entry name" value="EutC"/>
    <property type="match status" value="1"/>
</dbReference>
<comment type="subcellular location">
    <subcellularLocation>
        <location evidence="5">Bacterial microcompartment</location>
    </subcellularLocation>
</comment>
<evidence type="ECO:0000256" key="5">
    <source>
        <dbReference type="HAMAP-Rule" id="MF_00601"/>
    </source>
</evidence>
<dbReference type="InterPro" id="IPR042255">
    <property type="entry name" value="EutC_N"/>
</dbReference>
<accession>A0A917QFK9</accession>
<comment type="subunit">
    <text evidence="5">The basic unit is a heterodimer which dimerizes to form tetramers. The heterotetramers trimerize; 6 large subunits form a core ring with 6 small subunits projecting outwards.</text>
</comment>
<sequence>MTQPKPVEPGQPLDFWQDLRRTTQARIGLGRVGDALPTGEVLAQRAAHAAARDAVHLPLDTAALIDELTRRGYAKPVTVTVTSKATSRAEYLRRPDLGREPADLSGIEKASADIGFVLADGLSPFALATHGPDLLDALTAALAPTFTLAPSVIATQARVALGDHIADAMGVETVLVIIGERPGLSVADSLGIYLTHLPRPGRTDADRNCVSNIRPPGGLGYADAAKVVAGLVAGARALGRSGVELKDTSRTEIAPP</sequence>
<evidence type="ECO:0000256" key="1">
    <source>
        <dbReference type="ARBA" id="ARBA00022628"/>
    </source>
</evidence>
<dbReference type="RefSeq" id="WP_188828583.1">
    <property type="nucleotide sequence ID" value="NZ_BMMW01000002.1"/>
</dbReference>
<comment type="similarity">
    <text evidence="5">Belongs to the EutC family.</text>
</comment>
<dbReference type="GO" id="GO:0009350">
    <property type="term" value="C:ethanolamine ammonia-lyase complex"/>
    <property type="evidence" value="ECO:0007669"/>
    <property type="project" value="UniProtKB-UniRule"/>
</dbReference>
<dbReference type="InterPro" id="IPR042251">
    <property type="entry name" value="EutC_C"/>
</dbReference>
<reference evidence="6" key="2">
    <citation type="submission" date="2020-09" db="EMBL/GenBank/DDBJ databases">
        <authorList>
            <person name="Sun Q."/>
            <person name="Zhou Y."/>
        </authorList>
    </citation>
    <scope>NUCLEOTIDE SEQUENCE</scope>
    <source>
        <strain evidence="6">CGMCC 4.7278</strain>
    </source>
</reference>
<keyword evidence="1 5" id="KW-0846">Cobalamin</keyword>
<dbReference type="AlphaFoldDB" id="A0A917QFK9"/>
<reference evidence="6" key="1">
    <citation type="journal article" date="2014" name="Int. J. Syst. Evol. Microbiol.">
        <title>Complete genome sequence of Corynebacterium casei LMG S-19264T (=DSM 44701T), isolated from a smear-ripened cheese.</title>
        <authorList>
            <consortium name="US DOE Joint Genome Institute (JGI-PGF)"/>
            <person name="Walter F."/>
            <person name="Albersmeier A."/>
            <person name="Kalinowski J."/>
            <person name="Ruckert C."/>
        </authorList>
    </citation>
    <scope>NUCLEOTIDE SEQUENCE</scope>
    <source>
        <strain evidence="6">CGMCC 4.7278</strain>
    </source>
</reference>
<name>A0A917QFK9_9NOCA</name>
<gene>
    <name evidence="5 6" type="primary">eutC</name>
    <name evidence="6" type="ORF">GCM10011591_19450</name>
</gene>